<protein>
    <submittedName>
        <fullName evidence="2">Uncharacterized protein</fullName>
    </submittedName>
</protein>
<gene>
    <name evidence="2" type="ORF">E2C01_068577</name>
</gene>
<feature type="region of interest" description="Disordered" evidence="1">
    <location>
        <begin position="1"/>
        <end position="54"/>
    </location>
</feature>
<dbReference type="AlphaFoldDB" id="A0A5B7I0G3"/>
<dbReference type="EMBL" id="VSRR010038493">
    <property type="protein sequence ID" value="MPC74224.1"/>
    <property type="molecule type" value="Genomic_DNA"/>
</dbReference>
<comment type="caution">
    <text evidence="2">The sequence shown here is derived from an EMBL/GenBank/DDBJ whole genome shotgun (WGS) entry which is preliminary data.</text>
</comment>
<proteinExistence type="predicted"/>
<feature type="compositionally biased region" description="Basic and acidic residues" evidence="1">
    <location>
        <begin position="25"/>
        <end position="54"/>
    </location>
</feature>
<keyword evidence="3" id="KW-1185">Reference proteome</keyword>
<organism evidence="2 3">
    <name type="scientific">Portunus trituberculatus</name>
    <name type="common">Swimming crab</name>
    <name type="synonym">Neptunus trituberculatus</name>
    <dbReference type="NCBI Taxonomy" id="210409"/>
    <lineage>
        <taxon>Eukaryota</taxon>
        <taxon>Metazoa</taxon>
        <taxon>Ecdysozoa</taxon>
        <taxon>Arthropoda</taxon>
        <taxon>Crustacea</taxon>
        <taxon>Multicrustacea</taxon>
        <taxon>Malacostraca</taxon>
        <taxon>Eumalacostraca</taxon>
        <taxon>Eucarida</taxon>
        <taxon>Decapoda</taxon>
        <taxon>Pleocyemata</taxon>
        <taxon>Brachyura</taxon>
        <taxon>Eubrachyura</taxon>
        <taxon>Portunoidea</taxon>
        <taxon>Portunidae</taxon>
        <taxon>Portuninae</taxon>
        <taxon>Portunus</taxon>
    </lineage>
</organism>
<name>A0A5B7I0G3_PORTR</name>
<sequence>MSTAGPQVEYRERHAGSLEATARLNSDRHDRERVRKQGRHPWRESDALRAKDGKTAACACVKDNSHNT</sequence>
<evidence type="ECO:0000256" key="1">
    <source>
        <dbReference type="SAM" id="MobiDB-lite"/>
    </source>
</evidence>
<evidence type="ECO:0000313" key="3">
    <source>
        <dbReference type="Proteomes" id="UP000324222"/>
    </source>
</evidence>
<accession>A0A5B7I0G3</accession>
<reference evidence="2 3" key="1">
    <citation type="submission" date="2019-05" db="EMBL/GenBank/DDBJ databases">
        <title>Another draft genome of Portunus trituberculatus and its Hox gene families provides insights of decapod evolution.</title>
        <authorList>
            <person name="Jeong J.-H."/>
            <person name="Song I."/>
            <person name="Kim S."/>
            <person name="Choi T."/>
            <person name="Kim D."/>
            <person name="Ryu S."/>
            <person name="Kim W."/>
        </authorList>
    </citation>
    <scope>NUCLEOTIDE SEQUENCE [LARGE SCALE GENOMIC DNA]</scope>
    <source>
        <tissue evidence="2">Muscle</tissue>
    </source>
</reference>
<dbReference type="Proteomes" id="UP000324222">
    <property type="component" value="Unassembled WGS sequence"/>
</dbReference>
<evidence type="ECO:0000313" key="2">
    <source>
        <dbReference type="EMBL" id="MPC74224.1"/>
    </source>
</evidence>